<organism evidence="1 2">
    <name type="scientific">Desulfonema magnum</name>
    <dbReference type="NCBI Taxonomy" id="45655"/>
    <lineage>
        <taxon>Bacteria</taxon>
        <taxon>Pseudomonadati</taxon>
        <taxon>Thermodesulfobacteriota</taxon>
        <taxon>Desulfobacteria</taxon>
        <taxon>Desulfobacterales</taxon>
        <taxon>Desulfococcaceae</taxon>
        <taxon>Desulfonema</taxon>
    </lineage>
</organism>
<dbReference type="AlphaFoldDB" id="A0A975BIL9"/>
<dbReference type="Pfam" id="PF10387">
    <property type="entry name" value="DUF2442"/>
    <property type="match status" value="1"/>
</dbReference>
<proteinExistence type="predicted"/>
<name>A0A975BIL9_9BACT</name>
<evidence type="ECO:0000313" key="1">
    <source>
        <dbReference type="EMBL" id="QTA85780.1"/>
    </source>
</evidence>
<reference evidence="1" key="1">
    <citation type="journal article" date="2021" name="Microb. Physiol.">
        <title>Proteogenomic Insights into the Physiology of Marine, Sulfate-Reducing, Filamentous Desulfonema limicola and Desulfonema magnum.</title>
        <authorList>
            <person name="Schnaars V."/>
            <person name="Wohlbrand L."/>
            <person name="Scheve S."/>
            <person name="Hinrichs C."/>
            <person name="Reinhardt R."/>
            <person name="Rabus R."/>
        </authorList>
    </citation>
    <scope>NUCLEOTIDE SEQUENCE</scope>
    <source>
        <strain evidence="1">4be13</strain>
    </source>
</reference>
<dbReference type="Proteomes" id="UP000663722">
    <property type="component" value="Chromosome"/>
</dbReference>
<dbReference type="Gene3D" id="3.30.2020.10">
    <property type="entry name" value="NE0471-like N-terminal domain"/>
    <property type="match status" value="1"/>
</dbReference>
<sequence>MYPSVKEVTPCDDYILSISFDNGEKGKLDIKPILDFGIFRRIRDDEVFRRVRVSFDTIQWDCGADLDPEYVYKKSMKEKFA</sequence>
<dbReference type="RefSeq" id="WP_207681691.1">
    <property type="nucleotide sequence ID" value="NZ_CP061800.1"/>
</dbReference>
<protein>
    <submittedName>
        <fullName evidence="1">DUF2442</fullName>
    </submittedName>
</protein>
<dbReference type="InterPro" id="IPR036782">
    <property type="entry name" value="NE0471-like_N"/>
</dbReference>
<dbReference type="EMBL" id="CP061800">
    <property type="protein sequence ID" value="QTA85780.1"/>
    <property type="molecule type" value="Genomic_DNA"/>
</dbReference>
<dbReference type="SUPFAM" id="SSF143880">
    <property type="entry name" value="NE0471 N-terminal domain-like"/>
    <property type="match status" value="1"/>
</dbReference>
<keyword evidence="2" id="KW-1185">Reference proteome</keyword>
<dbReference type="InterPro" id="IPR018841">
    <property type="entry name" value="DUF2442"/>
</dbReference>
<gene>
    <name evidence="1" type="ORF">dnm_017950</name>
</gene>
<evidence type="ECO:0000313" key="2">
    <source>
        <dbReference type="Proteomes" id="UP000663722"/>
    </source>
</evidence>
<dbReference type="KEGG" id="dmm:dnm_017950"/>
<accession>A0A975BIL9</accession>